<dbReference type="EMBL" id="OW240915">
    <property type="protein sequence ID" value="CAH2282666.1"/>
    <property type="molecule type" value="Genomic_DNA"/>
</dbReference>
<dbReference type="AlphaFoldDB" id="A0AAD1RWJ8"/>
<protein>
    <submittedName>
        <fullName evidence="2">Uncharacterized protein</fullName>
    </submittedName>
</protein>
<name>A0AAD1RWJ8_PELCU</name>
<proteinExistence type="predicted"/>
<sequence length="222" mass="25354">MTTKPLSSNLILGETSISSSPRPLTLQSLHRENAKKGLRPSAKLSSTPWPCITYTIAGERYFLTNTTGEVSDYTVWCAHKAVMRGQFIRQSAYIKRHNQTPLLDCHKQIAIATAQNKKTPTTALADKLRDLYQDLTKLNAQKTQYFLHRLQATTYHNSGKASKYLANRLRTKQAANRIPYLIGHTGDKLMNPMNIVQEFAHFYKQLYNLDSKTSYLQLLTRY</sequence>
<organism evidence="2 3">
    <name type="scientific">Pelobates cultripes</name>
    <name type="common">Western spadefoot toad</name>
    <dbReference type="NCBI Taxonomy" id="61616"/>
    <lineage>
        <taxon>Eukaryota</taxon>
        <taxon>Metazoa</taxon>
        <taxon>Chordata</taxon>
        <taxon>Craniata</taxon>
        <taxon>Vertebrata</taxon>
        <taxon>Euteleostomi</taxon>
        <taxon>Amphibia</taxon>
        <taxon>Batrachia</taxon>
        <taxon>Anura</taxon>
        <taxon>Pelobatoidea</taxon>
        <taxon>Pelobatidae</taxon>
        <taxon>Pelobates</taxon>
    </lineage>
</organism>
<keyword evidence="3" id="KW-1185">Reference proteome</keyword>
<accession>A0AAD1RWJ8</accession>
<gene>
    <name evidence="2" type="ORF">PECUL_23A028665</name>
</gene>
<reference evidence="2" key="1">
    <citation type="submission" date="2022-03" db="EMBL/GenBank/DDBJ databases">
        <authorList>
            <person name="Alioto T."/>
            <person name="Alioto T."/>
            <person name="Gomez Garrido J."/>
        </authorList>
    </citation>
    <scope>NUCLEOTIDE SEQUENCE</scope>
</reference>
<evidence type="ECO:0000313" key="3">
    <source>
        <dbReference type="Proteomes" id="UP001295444"/>
    </source>
</evidence>
<evidence type="ECO:0000256" key="1">
    <source>
        <dbReference type="SAM" id="MobiDB-lite"/>
    </source>
</evidence>
<dbReference type="Proteomes" id="UP001295444">
    <property type="component" value="Chromosome 04"/>
</dbReference>
<evidence type="ECO:0000313" key="2">
    <source>
        <dbReference type="EMBL" id="CAH2282666.1"/>
    </source>
</evidence>
<feature type="region of interest" description="Disordered" evidence="1">
    <location>
        <begin position="1"/>
        <end position="24"/>
    </location>
</feature>